<dbReference type="Proteomes" id="UP001239111">
    <property type="component" value="Chromosome 3"/>
</dbReference>
<name>A0ACC2NJC2_9HYME</name>
<accession>A0ACC2NJC2</accession>
<reference evidence="1" key="1">
    <citation type="submission" date="2023-04" db="EMBL/GenBank/DDBJ databases">
        <title>A chromosome-level genome assembly of the parasitoid wasp Eretmocerus hayati.</title>
        <authorList>
            <person name="Zhong Y."/>
            <person name="Liu S."/>
            <person name="Liu Y."/>
        </authorList>
    </citation>
    <scope>NUCLEOTIDE SEQUENCE</scope>
    <source>
        <strain evidence="1">ZJU_SS_LIU_2023</strain>
    </source>
</reference>
<evidence type="ECO:0000313" key="1">
    <source>
        <dbReference type="EMBL" id="KAJ8671335.1"/>
    </source>
</evidence>
<comment type="caution">
    <text evidence="1">The sequence shown here is derived from an EMBL/GenBank/DDBJ whole genome shotgun (WGS) entry which is preliminary data.</text>
</comment>
<sequence>MVERRSRDRRRRVRPEPIRAEATAPRCPSVATSLAVVAEGPEPALDTGLDPKADSVRAQEELRDWLEPRRTPVRQNSMDPGEFEWPPTPPELQRSSTPPRPTIRRDAETSRGIAAGHPQAMNSASRRSSSLRSIYLHRNVATWKMQWSCSCVRTGTRR</sequence>
<proteinExistence type="predicted"/>
<dbReference type="EMBL" id="CM056743">
    <property type="protein sequence ID" value="KAJ8671335.1"/>
    <property type="molecule type" value="Genomic_DNA"/>
</dbReference>
<evidence type="ECO:0000313" key="2">
    <source>
        <dbReference type="Proteomes" id="UP001239111"/>
    </source>
</evidence>
<protein>
    <submittedName>
        <fullName evidence="1">Uncharacterized protein</fullName>
    </submittedName>
</protein>
<keyword evidence="2" id="KW-1185">Reference proteome</keyword>
<gene>
    <name evidence="1" type="ORF">QAD02_002594</name>
</gene>
<organism evidence="1 2">
    <name type="scientific">Eretmocerus hayati</name>
    <dbReference type="NCBI Taxonomy" id="131215"/>
    <lineage>
        <taxon>Eukaryota</taxon>
        <taxon>Metazoa</taxon>
        <taxon>Ecdysozoa</taxon>
        <taxon>Arthropoda</taxon>
        <taxon>Hexapoda</taxon>
        <taxon>Insecta</taxon>
        <taxon>Pterygota</taxon>
        <taxon>Neoptera</taxon>
        <taxon>Endopterygota</taxon>
        <taxon>Hymenoptera</taxon>
        <taxon>Apocrita</taxon>
        <taxon>Proctotrupomorpha</taxon>
        <taxon>Chalcidoidea</taxon>
        <taxon>Aphelinidae</taxon>
        <taxon>Aphelininae</taxon>
        <taxon>Eretmocerus</taxon>
    </lineage>
</organism>